<feature type="transmembrane region" description="Helical" evidence="6">
    <location>
        <begin position="20"/>
        <end position="44"/>
    </location>
</feature>
<organism evidence="7 8">
    <name type="scientific">Dendryphion nanum</name>
    <dbReference type="NCBI Taxonomy" id="256645"/>
    <lineage>
        <taxon>Eukaryota</taxon>
        <taxon>Fungi</taxon>
        <taxon>Dikarya</taxon>
        <taxon>Ascomycota</taxon>
        <taxon>Pezizomycotina</taxon>
        <taxon>Dothideomycetes</taxon>
        <taxon>Pleosporomycetidae</taxon>
        <taxon>Pleosporales</taxon>
        <taxon>Torulaceae</taxon>
        <taxon>Dendryphion</taxon>
    </lineage>
</organism>
<dbReference type="PANTHER" id="PTHR35042:SF1">
    <property type="entry name" value="DUF1772-DOMAIN-CONTAINING PROTEIN"/>
    <property type="match status" value="1"/>
</dbReference>
<accession>A0A9P9EA88</accession>
<evidence type="ECO:0000256" key="3">
    <source>
        <dbReference type="ARBA" id="ARBA00022989"/>
    </source>
</evidence>
<evidence type="ECO:0000256" key="4">
    <source>
        <dbReference type="ARBA" id="ARBA00023136"/>
    </source>
</evidence>
<evidence type="ECO:0008006" key="9">
    <source>
        <dbReference type="Google" id="ProtNLM"/>
    </source>
</evidence>
<comment type="caution">
    <text evidence="7">The sequence shown here is derived from an EMBL/GenBank/DDBJ whole genome shotgun (WGS) entry which is preliminary data.</text>
</comment>
<evidence type="ECO:0000256" key="2">
    <source>
        <dbReference type="ARBA" id="ARBA00022692"/>
    </source>
</evidence>
<dbReference type="AlphaFoldDB" id="A0A9P9EA88"/>
<dbReference type="Proteomes" id="UP000700596">
    <property type="component" value="Unassembled WGS sequence"/>
</dbReference>
<dbReference type="OrthoDB" id="5954308at2759"/>
<proteinExistence type="inferred from homology"/>
<reference evidence="7" key="1">
    <citation type="journal article" date="2021" name="Nat. Commun.">
        <title>Genetic determinants of endophytism in the Arabidopsis root mycobiome.</title>
        <authorList>
            <person name="Mesny F."/>
            <person name="Miyauchi S."/>
            <person name="Thiergart T."/>
            <person name="Pickel B."/>
            <person name="Atanasova L."/>
            <person name="Karlsson M."/>
            <person name="Huettel B."/>
            <person name="Barry K.W."/>
            <person name="Haridas S."/>
            <person name="Chen C."/>
            <person name="Bauer D."/>
            <person name="Andreopoulos W."/>
            <person name="Pangilinan J."/>
            <person name="LaButti K."/>
            <person name="Riley R."/>
            <person name="Lipzen A."/>
            <person name="Clum A."/>
            <person name="Drula E."/>
            <person name="Henrissat B."/>
            <person name="Kohler A."/>
            <person name="Grigoriev I.V."/>
            <person name="Martin F.M."/>
            <person name="Hacquard S."/>
        </authorList>
    </citation>
    <scope>NUCLEOTIDE SEQUENCE</scope>
    <source>
        <strain evidence="7">MPI-CAGE-CH-0243</strain>
    </source>
</reference>
<evidence type="ECO:0000256" key="5">
    <source>
        <dbReference type="ARBA" id="ARBA00034313"/>
    </source>
</evidence>
<evidence type="ECO:0000313" key="8">
    <source>
        <dbReference type="Proteomes" id="UP000700596"/>
    </source>
</evidence>
<name>A0A9P9EA88_9PLEO</name>
<dbReference type="PANTHER" id="PTHR35042">
    <property type="entry name" value="ANTHRONE OXYGENASE ENCC"/>
    <property type="match status" value="1"/>
</dbReference>
<comment type="similarity">
    <text evidence="5">Belongs to the anthrone oxygenase family.</text>
</comment>
<keyword evidence="4 6" id="KW-0472">Membrane</keyword>
<feature type="transmembrane region" description="Helical" evidence="6">
    <location>
        <begin position="91"/>
        <end position="113"/>
    </location>
</feature>
<dbReference type="EMBL" id="JAGMWT010000002">
    <property type="protein sequence ID" value="KAH7135534.1"/>
    <property type="molecule type" value="Genomic_DNA"/>
</dbReference>
<evidence type="ECO:0000256" key="6">
    <source>
        <dbReference type="SAM" id="Phobius"/>
    </source>
</evidence>
<dbReference type="InterPro" id="IPR013901">
    <property type="entry name" value="Anthrone_oxy"/>
</dbReference>
<sequence>MSFYSEKPPVLLRSAQAVGVLASAIVFGQNAFISFGAVPAVMYAPAPLAVRQWIKLYDVGHYIGPAGAILGALSSAYVASQQKTSSLAFKLNVAASVFAIGILPFTFAFIVPVNKKLFAKEKLIGAAALEDKAVEAGVAREETVHALLDKWATLNFVRALISGVSAGLAAWTAVDKLEGIVINAALKSGANRLG</sequence>
<evidence type="ECO:0000313" key="7">
    <source>
        <dbReference type="EMBL" id="KAH7135534.1"/>
    </source>
</evidence>
<evidence type="ECO:0000256" key="1">
    <source>
        <dbReference type="ARBA" id="ARBA00004141"/>
    </source>
</evidence>
<dbReference type="Pfam" id="PF08592">
    <property type="entry name" value="Anthrone_oxy"/>
    <property type="match status" value="1"/>
</dbReference>
<keyword evidence="3 6" id="KW-1133">Transmembrane helix</keyword>
<gene>
    <name evidence="7" type="ORF">B0J11DRAFT_518573</name>
</gene>
<keyword evidence="2 6" id="KW-0812">Transmembrane</keyword>
<feature type="transmembrane region" description="Helical" evidence="6">
    <location>
        <begin position="56"/>
        <end position="79"/>
    </location>
</feature>
<keyword evidence="8" id="KW-1185">Reference proteome</keyword>
<protein>
    <recommendedName>
        <fullName evidence="9">DUF1772-domain-containing protein</fullName>
    </recommendedName>
</protein>
<comment type="subcellular location">
    <subcellularLocation>
        <location evidence="1">Membrane</location>
        <topology evidence="1">Multi-pass membrane protein</topology>
    </subcellularLocation>
</comment>
<dbReference type="GO" id="GO:0016020">
    <property type="term" value="C:membrane"/>
    <property type="evidence" value="ECO:0007669"/>
    <property type="project" value="UniProtKB-SubCell"/>
</dbReference>